<evidence type="ECO:0000313" key="1">
    <source>
        <dbReference type="EMBL" id="ABC77280.1"/>
    </source>
</evidence>
<dbReference type="STRING" id="56780.SYN_00277"/>
<keyword evidence="2" id="KW-1185">Reference proteome</keyword>
<gene>
    <name evidence="1" type="ORF">SYN_00277</name>
</gene>
<organism evidence="1 2">
    <name type="scientific">Syntrophus aciditrophicus (strain SB)</name>
    <dbReference type="NCBI Taxonomy" id="56780"/>
    <lineage>
        <taxon>Bacteria</taxon>
        <taxon>Pseudomonadati</taxon>
        <taxon>Thermodesulfobacteriota</taxon>
        <taxon>Syntrophia</taxon>
        <taxon>Syntrophales</taxon>
        <taxon>Syntrophaceae</taxon>
        <taxon>Syntrophus</taxon>
    </lineage>
</organism>
<dbReference type="AlphaFoldDB" id="Q2LT66"/>
<dbReference type="KEGG" id="sat:SYN_00277"/>
<dbReference type="Proteomes" id="UP000001933">
    <property type="component" value="Chromosome"/>
</dbReference>
<reference evidence="1 2" key="1">
    <citation type="journal article" date="2007" name="Proc. Natl. Acad. Sci. U.S.A.">
        <title>The genome of Syntrophus aciditrophicus: life at the thermodynamic limit of microbial growth.</title>
        <authorList>
            <person name="McInerney M.J."/>
            <person name="Rohlin L."/>
            <person name="Mouttaki H."/>
            <person name="Kim U."/>
            <person name="Krupp R.S."/>
            <person name="Rios-Hernandez L."/>
            <person name="Sieber J."/>
            <person name="Struchtemeyer C.G."/>
            <person name="Bhattacharyya A."/>
            <person name="Campbell J.W."/>
            <person name="Gunsalus R.P."/>
        </authorList>
    </citation>
    <scope>NUCLEOTIDE SEQUENCE [LARGE SCALE GENOMIC DNA]</scope>
    <source>
        <strain evidence="1 2">SB</strain>
    </source>
</reference>
<proteinExistence type="predicted"/>
<name>Q2LT66_SYNAS</name>
<accession>Q2LT66</accession>
<sequence>MHHEYHLLLAVRGEISLSFQWAVAEFLEGRVAAFICMSEREKFSYLMTETNRTRL</sequence>
<dbReference type="EMBL" id="CP000252">
    <property type="protein sequence ID" value="ABC77280.1"/>
    <property type="molecule type" value="Genomic_DNA"/>
</dbReference>
<evidence type="ECO:0000313" key="2">
    <source>
        <dbReference type="Proteomes" id="UP000001933"/>
    </source>
</evidence>
<dbReference type="HOGENOM" id="CLU_3030789_0_0_7"/>
<protein>
    <submittedName>
        <fullName evidence="1">Hypothetical cytosolic protein</fullName>
    </submittedName>
</protein>
<dbReference type="InParanoid" id="Q2LT66"/>